<comment type="subcellular location">
    <subcellularLocation>
        <location evidence="1">Cell membrane</location>
        <topology evidence="1">Multi-pass membrane protein</topology>
    </subcellularLocation>
</comment>
<dbReference type="STRING" id="400772.RR49_00407"/>
<accession>A0A0F0M0A7</accession>
<protein>
    <submittedName>
        <fullName evidence="10">O-acetyltransferase OatA</fullName>
        <ecNumber evidence="10">2.3.1.-</ecNumber>
    </submittedName>
</protein>
<dbReference type="Gene3D" id="3.40.50.1110">
    <property type="entry name" value="SGNH hydrolase"/>
    <property type="match status" value="1"/>
</dbReference>
<dbReference type="PATRIC" id="fig|400772.4.peg.438"/>
<dbReference type="EC" id="2.3.1.-" evidence="10"/>
<name>A0A0F0M0A7_9MICO</name>
<evidence type="ECO:0000256" key="6">
    <source>
        <dbReference type="ARBA" id="ARBA00023136"/>
    </source>
</evidence>
<feature type="transmembrane region" description="Helical" evidence="8">
    <location>
        <begin position="250"/>
        <end position="268"/>
    </location>
</feature>
<dbReference type="InterPro" id="IPR036514">
    <property type="entry name" value="SGNH_hydro_sf"/>
</dbReference>
<dbReference type="SUPFAM" id="SSF52266">
    <property type="entry name" value="SGNH hydrolase"/>
    <property type="match status" value="1"/>
</dbReference>
<evidence type="ECO:0000256" key="2">
    <source>
        <dbReference type="ARBA" id="ARBA00022475"/>
    </source>
</evidence>
<comment type="caution">
    <text evidence="10">The sequence shown here is derived from an EMBL/GenBank/DDBJ whole genome shotgun (WGS) entry which is preliminary data.</text>
</comment>
<evidence type="ECO:0000259" key="9">
    <source>
        <dbReference type="Pfam" id="PF01757"/>
    </source>
</evidence>
<dbReference type="Pfam" id="PF01757">
    <property type="entry name" value="Acyl_transf_3"/>
    <property type="match status" value="1"/>
</dbReference>
<feature type="transmembrane region" description="Helical" evidence="8">
    <location>
        <begin position="350"/>
        <end position="371"/>
    </location>
</feature>
<keyword evidence="4 8" id="KW-0812">Transmembrane</keyword>
<feature type="transmembrane region" description="Helical" evidence="8">
    <location>
        <begin position="163"/>
        <end position="184"/>
    </location>
</feature>
<dbReference type="EMBL" id="JYIY01000053">
    <property type="protein sequence ID" value="KJL40451.1"/>
    <property type="molecule type" value="Genomic_DNA"/>
</dbReference>
<evidence type="ECO:0000256" key="1">
    <source>
        <dbReference type="ARBA" id="ARBA00004651"/>
    </source>
</evidence>
<keyword evidence="6 8" id="KW-0472">Membrane</keyword>
<dbReference type="Proteomes" id="UP000033451">
    <property type="component" value="Unassembled WGS sequence"/>
</dbReference>
<feature type="transmembrane region" description="Helical" evidence="8">
    <location>
        <begin position="319"/>
        <end position="338"/>
    </location>
</feature>
<keyword evidence="3 10" id="KW-0808">Transferase</keyword>
<dbReference type="InterPro" id="IPR050879">
    <property type="entry name" value="Acyltransferase_3"/>
</dbReference>
<dbReference type="InterPro" id="IPR002656">
    <property type="entry name" value="Acyl_transf_3_dom"/>
</dbReference>
<dbReference type="PANTHER" id="PTHR23028">
    <property type="entry name" value="ACETYLTRANSFERASE"/>
    <property type="match status" value="1"/>
</dbReference>
<feature type="transmembrane region" description="Helical" evidence="8">
    <location>
        <begin position="399"/>
        <end position="422"/>
    </location>
</feature>
<evidence type="ECO:0000256" key="5">
    <source>
        <dbReference type="ARBA" id="ARBA00022989"/>
    </source>
</evidence>
<feature type="transmembrane region" description="Helical" evidence="8">
    <location>
        <begin position="134"/>
        <end position="151"/>
    </location>
</feature>
<evidence type="ECO:0000256" key="3">
    <source>
        <dbReference type="ARBA" id="ARBA00022679"/>
    </source>
</evidence>
<evidence type="ECO:0000313" key="11">
    <source>
        <dbReference type="Proteomes" id="UP000033451"/>
    </source>
</evidence>
<dbReference type="CDD" id="cd01840">
    <property type="entry name" value="SGNH_hydrolase_yrhL_like"/>
    <property type="match status" value="1"/>
</dbReference>
<evidence type="ECO:0000256" key="4">
    <source>
        <dbReference type="ARBA" id="ARBA00022692"/>
    </source>
</evidence>
<evidence type="ECO:0000256" key="8">
    <source>
        <dbReference type="SAM" id="Phobius"/>
    </source>
</evidence>
<keyword evidence="5 8" id="KW-1133">Transmembrane helix</keyword>
<keyword evidence="2" id="KW-1003">Cell membrane</keyword>
<keyword evidence="11" id="KW-1185">Reference proteome</keyword>
<organism evidence="10 11">
    <name type="scientific">Microbacterium ginsengisoli</name>
    <dbReference type="NCBI Taxonomy" id="400772"/>
    <lineage>
        <taxon>Bacteria</taxon>
        <taxon>Bacillati</taxon>
        <taxon>Actinomycetota</taxon>
        <taxon>Actinomycetes</taxon>
        <taxon>Micrococcales</taxon>
        <taxon>Microbacteriaceae</taxon>
        <taxon>Microbacterium</taxon>
    </lineage>
</organism>
<gene>
    <name evidence="10" type="primary">oatA_1</name>
    <name evidence="10" type="ORF">RR49_00407</name>
</gene>
<feature type="transmembrane region" description="Helical" evidence="8">
    <location>
        <begin position="65"/>
        <end position="83"/>
    </location>
</feature>
<sequence>MRALAVALVVAYHVFPGGPFVGGFLGVDVFFVISGFLITSLLTREKDAAGRISLAGFWRRRARRLLPALVLVVVVCASIALAVGGDILTDLGRQVLGAATFSYNWLAVAAGGDYFAQTAPELFRNLWSLAVEEQFYVLWPLVLLLGVLIGRRARRFAIGRRRAGIAVVMAAAVASAVWMAVLVASASGDAAGGAGDAVTGGATGGAITRAYFGTDSHAFGLLLGAALALALPAVRASARPWVRRRATRDILLVAGSVAAAALVALALLPETATAWTFPGVLIAASALTGVVILACTWPGAVLGRALDIPPLRWIGVRSYAIYLWHWPIMVLLTASLARSGTGGADASVPWQLSVAALVFTLVAADLSLRLVETPVRRDGFRASIRGWGRALRGTAWRRAGAALGVVVTVALVAATSTAVAVAPTRSSAADAIAAGEAAVDAGTPTPGASAPAGADPAAATVSPVAPSVAATSPPIPGSQITAIGDSVMLASAPSLMATFPGISVDAKVSRSMYAAPGILSQLAADGELRPYVVIGLGTNGAISQNTLDEIVRIAGPDRAVVLVNAFAPRSWIPGVNDELRAFARQHPGVSLADWYDAISPHVDLLAGDQIHPGGAGGRIFAGAVEDGLSRADAERQQLKRLGALRELAGVLCAGACDLDNG</sequence>
<dbReference type="GO" id="GO:0009103">
    <property type="term" value="P:lipopolysaccharide biosynthetic process"/>
    <property type="evidence" value="ECO:0007669"/>
    <property type="project" value="TreeGrafter"/>
</dbReference>
<dbReference type="PANTHER" id="PTHR23028:SF53">
    <property type="entry name" value="ACYL_TRANSF_3 DOMAIN-CONTAINING PROTEIN"/>
    <property type="match status" value="1"/>
</dbReference>
<feature type="transmembrane region" description="Helical" evidence="8">
    <location>
        <begin position="26"/>
        <end position="44"/>
    </location>
</feature>
<keyword evidence="7 10" id="KW-0012">Acyltransferase</keyword>
<feature type="transmembrane region" description="Helical" evidence="8">
    <location>
        <begin position="274"/>
        <end position="298"/>
    </location>
</feature>
<evidence type="ECO:0000256" key="7">
    <source>
        <dbReference type="ARBA" id="ARBA00023315"/>
    </source>
</evidence>
<proteinExistence type="predicted"/>
<dbReference type="GO" id="GO:0016747">
    <property type="term" value="F:acyltransferase activity, transferring groups other than amino-acyl groups"/>
    <property type="evidence" value="ECO:0007669"/>
    <property type="project" value="InterPro"/>
</dbReference>
<dbReference type="GO" id="GO:0005886">
    <property type="term" value="C:plasma membrane"/>
    <property type="evidence" value="ECO:0007669"/>
    <property type="project" value="UniProtKB-SubCell"/>
</dbReference>
<evidence type="ECO:0000313" key="10">
    <source>
        <dbReference type="EMBL" id="KJL40451.1"/>
    </source>
</evidence>
<dbReference type="AlphaFoldDB" id="A0A0F0M0A7"/>
<feature type="transmembrane region" description="Helical" evidence="8">
    <location>
        <begin position="218"/>
        <end position="238"/>
    </location>
</feature>
<reference evidence="10 11" key="1">
    <citation type="submission" date="2015-02" db="EMBL/GenBank/DDBJ databases">
        <title>Draft genome sequences of ten Microbacterium spp. with emphasis on heavy metal contaminated environments.</title>
        <authorList>
            <person name="Corretto E."/>
        </authorList>
    </citation>
    <scope>NUCLEOTIDE SEQUENCE [LARGE SCALE GENOMIC DNA]</scope>
    <source>
        <strain evidence="10 11">DSM 18659</strain>
    </source>
</reference>
<feature type="domain" description="Acyltransferase 3" evidence="9">
    <location>
        <begin position="1"/>
        <end position="365"/>
    </location>
</feature>